<protein>
    <submittedName>
        <fullName evidence="1">Uncharacterized protein</fullName>
    </submittedName>
</protein>
<proteinExistence type="predicted"/>
<gene>
    <name evidence="1" type="ORF">BSQ33_01705</name>
</gene>
<accession>A0A1Z2SBL6</accession>
<sequence length="118" mass="13905">MNRDIKEQLKILTSKVESAMIFESDDDEEEYKVNKESKEEVFDFILGQYKNFKDELISESDYIFLFEQCMGLLANNTGCAEDMEILESILDRLYDMNIIDQNCYRNIVESSSLGRWLD</sequence>
<dbReference type="RefSeq" id="WP_088133108.1">
    <property type="nucleotide sequence ID" value="NZ_CP018835.1"/>
</dbReference>
<name>A0A1Z2SBL6_VIBGA</name>
<dbReference type="OrthoDB" id="6447013at2"/>
<reference evidence="1 2" key="1">
    <citation type="submission" date="2016-12" db="EMBL/GenBank/DDBJ databases">
        <authorList>
            <person name="Song W.-J."/>
            <person name="Kurnit D.M."/>
        </authorList>
    </citation>
    <scope>NUCLEOTIDE SEQUENCE [LARGE SCALE GENOMIC DNA]</scope>
    <source>
        <strain evidence="1 2">ATCC 43942</strain>
    </source>
</reference>
<evidence type="ECO:0000313" key="2">
    <source>
        <dbReference type="Proteomes" id="UP000196708"/>
    </source>
</evidence>
<dbReference type="KEGG" id="vga:BSQ33_01705"/>
<dbReference type="AlphaFoldDB" id="A0A1Z2SBL6"/>
<organism evidence="1 2">
    <name type="scientific">Vibrio gazogenes</name>
    <dbReference type="NCBI Taxonomy" id="687"/>
    <lineage>
        <taxon>Bacteria</taxon>
        <taxon>Pseudomonadati</taxon>
        <taxon>Pseudomonadota</taxon>
        <taxon>Gammaproteobacteria</taxon>
        <taxon>Vibrionales</taxon>
        <taxon>Vibrionaceae</taxon>
        <taxon>Vibrio</taxon>
    </lineage>
</organism>
<evidence type="ECO:0000313" key="1">
    <source>
        <dbReference type="EMBL" id="ASA54574.1"/>
    </source>
</evidence>
<dbReference type="Proteomes" id="UP000196708">
    <property type="component" value="Chromosome 1"/>
</dbReference>
<dbReference type="EMBL" id="CP018835">
    <property type="protein sequence ID" value="ASA54574.1"/>
    <property type="molecule type" value="Genomic_DNA"/>
</dbReference>